<dbReference type="Proteomes" id="UP001180020">
    <property type="component" value="Unassembled WGS sequence"/>
</dbReference>
<dbReference type="AlphaFoldDB" id="A0AAV9FNN2"/>
<protein>
    <recommendedName>
        <fullName evidence="5">Lipoyl synthase</fullName>
    </recommendedName>
</protein>
<reference evidence="3" key="2">
    <citation type="submission" date="2023-06" db="EMBL/GenBank/DDBJ databases">
        <authorList>
            <person name="Ma L."/>
            <person name="Liu K.-W."/>
            <person name="Li Z."/>
            <person name="Hsiao Y.-Y."/>
            <person name="Qi Y."/>
            <person name="Fu T."/>
            <person name="Tang G."/>
            <person name="Zhang D."/>
            <person name="Sun W.-H."/>
            <person name="Liu D.-K."/>
            <person name="Li Y."/>
            <person name="Chen G.-Z."/>
            <person name="Liu X.-D."/>
            <person name="Liao X.-Y."/>
            <person name="Jiang Y.-T."/>
            <person name="Yu X."/>
            <person name="Hao Y."/>
            <person name="Huang J."/>
            <person name="Zhao X.-W."/>
            <person name="Ke S."/>
            <person name="Chen Y.-Y."/>
            <person name="Wu W.-L."/>
            <person name="Hsu J.-L."/>
            <person name="Lin Y.-F."/>
            <person name="Huang M.-D."/>
            <person name="Li C.-Y."/>
            <person name="Huang L."/>
            <person name="Wang Z.-W."/>
            <person name="Zhao X."/>
            <person name="Zhong W.-Y."/>
            <person name="Peng D.-H."/>
            <person name="Ahmad S."/>
            <person name="Lan S."/>
            <person name="Zhang J.-S."/>
            <person name="Tsai W.-C."/>
            <person name="Van De Peer Y."/>
            <person name="Liu Z.-J."/>
        </authorList>
    </citation>
    <scope>NUCLEOTIDE SEQUENCE</scope>
    <source>
        <strain evidence="3">CP</strain>
        <tissue evidence="3">Leaves</tissue>
    </source>
</reference>
<keyword evidence="2" id="KW-0479">Metal-binding</keyword>
<evidence type="ECO:0000313" key="4">
    <source>
        <dbReference type="Proteomes" id="UP001180020"/>
    </source>
</evidence>
<evidence type="ECO:0008006" key="5">
    <source>
        <dbReference type="Google" id="ProtNLM"/>
    </source>
</evidence>
<dbReference type="InterPro" id="IPR003698">
    <property type="entry name" value="Lipoyl_synth"/>
</dbReference>
<evidence type="ECO:0000256" key="2">
    <source>
        <dbReference type="ARBA" id="ARBA00022485"/>
    </source>
</evidence>
<name>A0AAV9FNN2_ACOCL</name>
<reference evidence="3" key="1">
    <citation type="journal article" date="2023" name="Nat. Commun.">
        <title>Diploid and tetraploid genomes of Acorus and the evolution of monocots.</title>
        <authorList>
            <person name="Ma L."/>
            <person name="Liu K.W."/>
            <person name="Li Z."/>
            <person name="Hsiao Y.Y."/>
            <person name="Qi Y."/>
            <person name="Fu T."/>
            <person name="Tang G.D."/>
            <person name="Zhang D."/>
            <person name="Sun W.H."/>
            <person name="Liu D.K."/>
            <person name="Li Y."/>
            <person name="Chen G.Z."/>
            <person name="Liu X.D."/>
            <person name="Liao X.Y."/>
            <person name="Jiang Y.T."/>
            <person name="Yu X."/>
            <person name="Hao Y."/>
            <person name="Huang J."/>
            <person name="Zhao X.W."/>
            <person name="Ke S."/>
            <person name="Chen Y.Y."/>
            <person name="Wu W.L."/>
            <person name="Hsu J.L."/>
            <person name="Lin Y.F."/>
            <person name="Huang M.D."/>
            <person name="Li C.Y."/>
            <person name="Huang L."/>
            <person name="Wang Z.W."/>
            <person name="Zhao X."/>
            <person name="Zhong W.Y."/>
            <person name="Peng D.H."/>
            <person name="Ahmad S."/>
            <person name="Lan S."/>
            <person name="Zhang J.S."/>
            <person name="Tsai W.C."/>
            <person name="Van de Peer Y."/>
            <person name="Liu Z.J."/>
        </authorList>
    </citation>
    <scope>NUCLEOTIDE SEQUENCE</scope>
    <source>
        <strain evidence="3">CP</strain>
    </source>
</reference>
<keyword evidence="2" id="KW-0408">Iron</keyword>
<keyword evidence="2" id="KW-0004">4Fe-4S</keyword>
<dbReference type="GO" id="GO:0005739">
    <property type="term" value="C:mitochondrion"/>
    <property type="evidence" value="ECO:0007669"/>
    <property type="project" value="TreeGrafter"/>
</dbReference>
<dbReference type="GO" id="GO:0051539">
    <property type="term" value="F:4 iron, 4 sulfur cluster binding"/>
    <property type="evidence" value="ECO:0007669"/>
    <property type="project" value="UniProtKB-KW"/>
</dbReference>
<comment type="caution">
    <text evidence="3">The sequence shown here is derived from an EMBL/GenBank/DDBJ whole genome shotgun (WGS) entry which is preliminary data.</text>
</comment>
<dbReference type="PANTHER" id="PTHR10949">
    <property type="entry name" value="LIPOYL SYNTHASE"/>
    <property type="match status" value="1"/>
</dbReference>
<accession>A0AAV9FNN2</accession>
<dbReference type="GO" id="GO:0016992">
    <property type="term" value="F:lipoate synthase activity"/>
    <property type="evidence" value="ECO:0007669"/>
    <property type="project" value="InterPro"/>
</dbReference>
<organism evidence="3 4">
    <name type="scientific">Acorus calamus</name>
    <name type="common">Sweet flag</name>
    <dbReference type="NCBI Taxonomy" id="4465"/>
    <lineage>
        <taxon>Eukaryota</taxon>
        <taxon>Viridiplantae</taxon>
        <taxon>Streptophyta</taxon>
        <taxon>Embryophyta</taxon>
        <taxon>Tracheophyta</taxon>
        <taxon>Spermatophyta</taxon>
        <taxon>Magnoliopsida</taxon>
        <taxon>Liliopsida</taxon>
        <taxon>Acoraceae</taxon>
        <taxon>Acorus</taxon>
    </lineage>
</organism>
<evidence type="ECO:0000313" key="3">
    <source>
        <dbReference type="EMBL" id="KAK1327094.1"/>
    </source>
</evidence>
<gene>
    <name evidence="3" type="ORF">QJS10_CPA01g02327</name>
</gene>
<keyword evidence="2" id="KW-0411">Iron-sulfur</keyword>
<keyword evidence="4" id="KW-1185">Reference proteome</keyword>
<dbReference type="InterPro" id="IPR058240">
    <property type="entry name" value="rSAM_sf"/>
</dbReference>
<comment type="cofactor">
    <cofactor evidence="1">
        <name>[4Fe-4S] cluster</name>
        <dbReference type="ChEBI" id="CHEBI:49883"/>
    </cofactor>
</comment>
<evidence type="ECO:0000256" key="1">
    <source>
        <dbReference type="ARBA" id="ARBA00001966"/>
    </source>
</evidence>
<proteinExistence type="predicted"/>
<dbReference type="EMBL" id="JAUJYO010000001">
    <property type="protein sequence ID" value="KAK1327094.1"/>
    <property type="molecule type" value="Genomic_DNA"/>
</dbReference>
<dbReference type="SUPFAM" id="SSF102114">
    <property type="entry name" value="Radical SAM enzymes"/>
    <property type="match status" value="1"/>
</dbReference>
<sequence>MLGCGKTPDKVIGTMEKVRAADVDVMTFGQYMKPSKWHMPVSENVTPEAFQKHRSLGMKRTSDE</sequence>
<dbReference type="PANTHER" id="PTHR10949:SF0">
    <property type="entry name" value="LIPOYL SYNTHASE, MITOCHONDRIAL"/>
    <property type="match status" value="1"/>
</dbReference>